<protein>
    <submittedName>
        <fullName evidence="2">Uncharacterized protein</fullName>
    </submittedName>
</protein>
<accession>A0AAD9JK69</accession>
<dbReference type="GO" id="GO:0005248">
    <property type="term" value="F:voltage-gated sodium channel activity"/>
    <property type="evidence" value="ECO:0007669"/>
    <property type="project" value="TreeGrafter"/>
</dbReference>
<feature type="transmembrane region" description="Helical" evidence="1">
    <location>
        <begin position="62"/>
        <end position="87"/>
    </location>
</feature>
<keyword evidence="3" id="KW-1185">Reference proteome</keyword>
<dbReference type="GO" id="GO:0001518">
    <property type="term" value="C:voltage-gated sodium channel complex"/>
    <property type="evidence" value="ECO:0007669"/>
    <property type="project" value="TreeGrafter"/>
</dbReference>
<dbReference type="InterPro" id="IPR043203">
    <property type="entry name" value="VGCC_Ca_Na"/>
</dbReference>
<sequence length="91" mass="11029">MKRLINDRFIVFPFPSPQTFVVISNRAKKKYIYRFSATKALFMLTPWNPLRRFMITIATNQFFDYFIIITILLNMLFMAFHQGYYWLTVAE</sequence>
<evidence type="ECO:0000313" key="2">
    <source>
        <dbReference type="EMBL" id="KAK2154497.1"/>
    </source>
</evidence>
<keyword evidence="1" id="KW-0812">Transmembrane</keyword>
<evidence type="ECO:0000256" key="1">
    <source>
        <dbReference type="SAM" id="Phobius"/>
    </source>
</evidence>
<comment type="caution">
    <text evidence="2">The sequence shown here is derived from an EMBL/GenBank/DDBJ whole genome shotgun (WGS) entry which is preliminary data.</text>
</comment>
<dbReference type="GO" id="GO:0086010">
    <property type="term" value="P:membrane depolarization during action potential"/>
    <property type="evidence" value="ECO:0007669"/>
    <property type="project" value="TreeGrafter"/>
</dbReference>
<reference evidence="2" key="1">
    <citation type="journal article" date="2023" name="Mol. Biol. Evol.">
        <title>Third-Generation Sequencing Reveals the Adaptive Role of the Epigenome in Three Deep-Sea Polychaetes.</title>
        <authorList>
            <person name="Perez M."/>
            <person name="Aroh O."/>
            <person name="Sun Y."/>
            <person name="Lan Y."/>
            <person name="Juniper S.K."/>
            <person name="Young C.R."/>
            <person name="Angers B."/>
            <person name="Qian P.Y."/>
        </authorList>
    </citation>
    <scope>NUCLEOTIDE SEQUENCE</scope>
    <source>
        <strain evidence="2">P08H-3</strain>
    </source>
</reference>
<evidence type="ECO:0000313" key="3">
    <source>
        <dbReference type="Proteomes" id="UP001208570"/>
    </source>
</evidence>
<gene>
    <name evidence="2" type="ORF">LSH36_267g03051</name>
</gene>
<dbReference type="AlphaFoldDB" id="A0AAD9JK69"/>
<proteinExistence type="predicted"/>
<keyword evidence="1" id="KW-0472">Membrane</keyword>
<keyword evidence="1" id="KW-1133">Transmembrane helix</keyword>
<dbReference type="Proteomes" id="UP001208570">
    <property type="component" value="Unassembled WGS sequence"/>
</dbReference>
<dbReference type="EMBL" id="JAODUP010000267">
    <property type="protein sequence ID" value="KAK2154497.1"/>
    <property type="molecule type" value="Genomic_DNA"/>
</dbReference>
<dbReference type="GO" id="GO:0019228">
    <property type="term" value="P:neuronal action potential"/>
    <property type="evidence" value="ECO:0007669"/>
    <property type="project" value="TreeGrafter"/>
</dbReference>
<name>A0AAD9JK69_9ANNE</name>
<dbReference type="PANTHER" id="PTHR10037">
    <property type="entry name" value="VOLTAGE-GATED CATION CHANNEL CALCIUM AND SODIUM"/>
    <property type="match status" value="1"/>
</dbReference>
<dbReference type="PANTHER" id="PTHR10037:SF62">
    <property type="entry name" value="SODIUM CHANNEL PROTEIN 60E"/>
    <property type="match status" value="1"/>
</dbReference>
<organism evidence="2 3">
    <name type="scientific">Paralvinella palmiformis</name>
    <dbReference type="NCBI Taxonomy" id="53620"/>
    <lineage>
        <taxon>Eukaryota</taxon>
        <taxon>Metazoa</taxon>
        <taxon>Spiralia</taxon>
        <taxon>Lophotrochozoa</taxon>
        <taxon>Annelida</taxon>
        <taxon>Polychaeta</taxon>
        <taxon>Sedentaria</taxon>
        <taxon>Canalipalpata</taxon>
        <taxon>Terebellida</taxon>
        <taxon>Terebelliformia</taxon>
        <taxon>Alvinellidae</taxon>
        <taxon>Paralvinella</taxon>
    </lineage>
</organism>